<dbReference type="Pfam" id="PF01757">
    <property type="entry name" value="Acyl_transf_3"/>
    <property type="match status" value="1"/>
</dbReference>
<accession>A0AA41ZC09</accession>
<feature type="transmembrane region" description="Helical" evidence="1">
    <location>
        <begin position="54"/>
        <end position="72"/>
    </location>
</feature>
<dbReference type="GO" id="GO:0016020">
    <property type="term" value="C:membrane"/>
    <property type="evidence" value="ECO:0007669"/>
    <property type="project" value="TreeGrafter"/>
</dbReference>
<dbReference type="AlphaFoldDB" id="A0AA41ZC09"/>
<keyword evidence="1" id="KW-0472">Membrane</keyword>
<dbReference type="EMBL" id="JANFAV010000014">
    <property type="protein sequence ID" value="MCW6536562.1"/>
    <property type="molecule type" value="Genomic_DNA"/>
</dbReference>
<keyword evidence="3" id="KW-0012">Acyltransferase</keyword>
<feature type="transmembrane region" description="Helical" evidence="1">
    <location>
        <begin position="155"/>
        <end position="173"/>
    </location>
</feature>
<evidence type="ECO:0000256" key="1">
    <source>
        <dbReference type="SAM" id="Phobius"/>
    </source>
</evidence>
<feature type="transmembrane region" description="Helical" evidence="1">
    <location>
        <begin position="84"/>
        <end position="107"/>
    </location>
</feature>
<comment type="caution">
    <text evidence="3">The sequence shown here is derived from an EMBL/GenBank/DDBJ whole genome shotgun (WGS) entry which is preliminary data.</text>
</comment>
<organism evidence="3 4">
    <name type="scientific">Sphingomonas lycopersici</name>
    <dbReference type="NCBI Taxonomy" id="2951807"/>
    <lineage>
        <taxon>Bacteria</taxon>
        <taxon>Pseudomonadati</taxon>
        <taxon>Pseudomonadota</taxon>
        <taxon>Alphaproteobacteria</taxon>
        <taxon>Sphingomonadales</taxon>
        <taxon>Sphingomonadaceae</taxon>
        <taxon>Sphingomonas</taxon>
    </lineage>
</organism>
<name>A0AA41ZC09_9SPHN</name>
<reference evidence="3" key="1">
    <citation type="submission" date="2022-06" db="EMBL/GenBank/DDBJ databases">
        <title>Sphingomonas sp. nov. isolated from rhizosphere soil of tomato.</title>
        <authorList>
            <person name="Dong H."/>
            <person name="Gao R."/>
        </authorList>
    </citation>
    <scope>NUCLEOTIDE SEQUENCE</scope>
    <source>
        <strain evidence="3">MMSM24</strain>
    </source>
</reference>
<protein>
    <submittedName>
        <fullName evidence="3">Acyltransferase</fullName>
    </submittedName>
</protein>
<dbReference type="PANTHER" id="PTHR23028:SF53">
    <property type="entry name" value="ACYL_TRANSF_3 DOMAIN-CONTAINING PROTEIN"/>
    <property type="match status" value="1"/>
</dbReference>
<evidence type="ECO:0000313" key="3">
    <source>
        <dbReference type="EMBL" id="MCW6536562.1"/>
    </source>
</evidence>
<gene>
    <name evidence="3" type="ORF">NEE01_17430</name>
</gene>
<feature type="transmembrane region" description="Helical" evidence="1">
    <location>
        <begin position="242"/>
        <end position="259"/>
    </location>
</feature>
<feature type="transmembrane region" description="Helical" evidence="1">
    <location>
        <begin position="315"/>
        <end position="336"/>
    </location>
</feature>
<keyword evidence="4" id="KW-1185">Reference proteome</keyword>
<keyword evidence="1" id="KW-1133">Transmembrane helix</keyword>
<feature type="domain" description="Acyltransferase 3" evidence="2">
    <location>
        <begin position="13"/>
        <end position="333"/>
    </location>
</feature>
<keyword evidence="3" id="KW-0808">Transferase</keyword>
<feature type="transmembrane region" description="Helical" evidence="1">
    <location>
        <begin position="265"/>
        <end position="285"/>
    </location>
</feature>
<dbReference type="PANTHER" id="PTHR23028">
    <property type="entry name" value="ACETYLTRANSFERASE"/>
    <property type="match status" value="1"/>
</dbReference>
<dbReference type="RefSeq" id="WP_265270139.1">
    <property type="nucleotide sequence ID" value="NZ_JANFAU010000017.1"/>
</dbReference>
<evidence type="ECO:0000259" key="2">
    <source>
        <dbReference type="Pfam" id="PF01757"/>
    </source>
</evidence>
<dbReference type="Proteomes" id="UP001165565">
    <property type="component" value="Unassembled WGS sequence"/>
</dbReference>
<feature type="transmembrane region" description="Helical" evidence="1">
    <location>
        <begin position="180"/>
        <end position="199"/>
    </location>
</feature>
<proteinExistence type="predicted"/>
<feature type="transmembrane region" description="Helical" evidence="1">
    <location>
        <begin position="16"/>
        <end position="34"/>
    </location>
</feature>
<dbReference type="GO" id="GO:0016747">
    <property type="term" value="F:acyltransferase activity, transferring groups other than amino-acyl groups"/>
    <property type="evidence" value="ECO:0007669"/>
    <property type="project" value="InterPro"/>
</dbReference>
<evidence type="ECO:0000313" key="4">
    <source>
        <dbReference type="Proteomes" id="UP001165565"/>
    </source>
</evidence>
<dbReference type="InterPro" id="IPR002656">
    <property type="entry name" value="Acyl_transf_3_dom"/>
</dbReference>
<dbReference type="InterPro" id="IPR050879">
    <property type="entry name" value="Acyltransferase_3"/>
</dbReference>
<sequence>MNATTRLVPTANNLTLVRLVLASAVIWSHCVWLVTGSDMNDPTVMLFGQPTSDFAVDGFFFLSGFLVYNSLLRRGSPWDFARARLARLWPGLAVSVLVVTVAGYFIAGLPLDQYLRGDTTRFIVGNLSLTKGQYTLTGVAAAGKAVTINGSLWTIPWEVRCYVILFLAALLSLARPMRIVPLLLLPSLIFALLFHLPPIQHWAGQHLSPGIVYNLTIFDRLWTMFALGTAALVVWPYLRLSWSVAIAGVVVLALSVQYFPIPHLVSLVTGYCVLCAGFLTGTGSARWPDYSYGMYIYAFPAMMAVHALFPTHSAVLLALLTACATLPLAMLSWHFVEHPVLELVRNRRRPAPGLQVAPAIEPGQ</sequence>
<feature type="transmembrane region" description="Helical" evidence="1">
    <location>
        <begin position="292"/>
        <end position="309"/>
    </location>
</feature>
<feature type="transmembrane region" description="Helical" evidence="1">
    <location>
        <begin position="211"/>
        <end position="235"/>
    </location>
</feature>
<keyword evidence="1" id="KW-0812">Transmembrane</keyword>
<dbReference type="GO" id="GO:0009103">
    <property type="term" value="P:lipopolysaccharide biosynthetic process"/>
    <property type="evidence" value="ECO:0007669"/>
    <property type="project" value="TreeGrafter"/>
</dbReference>